<gene>
    <name evidence="2" type="ORF">GSLYS_00013215001</name>
</gene>
<accession>A0AAV2HYZ9</accession>
<keyword evidence="1" id="KW-0732">Signal</keyword>
<comment type="caution">
    <text evidence="2">The sequence shown here is derived from an EMBL/GenBank/DDBJ whole genome shotgun (WGS) entry which is preliminary data.</text>
</comment>
<dbReference type="AlphaFoldDB" id="A0AAV2HYZ9"/>
<evidence type="ECO:0000313" key="3">
    <source>
        <dbReference type="Proteomes" id="UP001497497"/>
    </source>
</evidence>
<proteinExistence type="predicted"/>
<feature type="signal peptide" evidence="1">
    <location>
        <begin position="1"/>
        <end position="17"/>
    </location>
</feature>
<organism evidence="2 3">
    <name type="scientific">Lymnaea stagnalis</name>
    <name type="common">Great pond snail</name>
    <name type="synonym">Helix stagnalis</name>
    <dbReference type="NCBI Taxonomy" id="6523"/>
    <lineage>
        <taxon>Eukaryota</taxon>
        <taxon>Metazoa</taxon>
        <taxon>Spiralia</taxon>
        <taxon>Lophotrochozoa</taxon>
        <taxon>Mollusca</taxon>
        <taxon>Gastropoda</taxon>
        <taxon>Heterobranchia</taxon>
        <taxon>Euthyneura</taxon>
        <taxon>Panpulmonata</taxon>
        <taxon>Hygrophila</taxon>
        <taxon>Lymnaeoidea</taxon>
        <taxon>Lymnaeidae</taxon>
        <taxon>Lymnaea</taxon>
    </lineage>
</organism>
<reference evidence="2 3" key="1">
    <citation type="submission" date="2024-04" db="EMBL/GenBank/DDBJ databases">
        <authorList>
            <consortium name="Genoscope - CEA"/>
            <person name="William W."/>
        </authorList>
    </citation>
    <scope>NUCLEOTIDE SEQUENCE [LARGE SCALE GENOMIC DNA]</scope>
</reference>
<dbReference type="EMBL" id="CAXITT010000339">
    <property type="protein sequence ID" value="CAL1539412.1"/>
    <property type="molecule type" value="Genomic_DNA"/>
</dbReference>
<evidence type="ECO:0000256" key="1">
    <source>
        <dbReference type="SAM" id="SignalP"/>
    </source>
</evidence>
<name>A0AAV2HYZ9_LYMST</name>
<sequence length="82" mass="8682">LLTAVLLAGLPLISLDGLPGGEEVYPTDFNDPYVIFAVAATNAYFASLGDNDVRIGDTIVKVTSQVASFSLNIFMVSVCTLR</sequence>
<feature type="chain" id="PRO_5043382479" evidence="1">
    <location>
        <begin position="18"/>
        <end position="82"/>
    </location>
</feature>
<protein>
    <submittedName>
        <fullName evidence="2">Uncharacterized protein</fullName>
    </submittedName>
</protein>
<feature type="non-terminal residue" evidence="2">
    <location>
        <position position="1"/>
    </location>
</feature>
<keyword evidence="3" id="KW-1185">Reference proteome</keyword>
<evidence type="ECO:0000313" key="2">
    <source>
        <dbReference type="EMBL" id="CAL1539412.1"/>
    </source>
</evidence>
<dbReference type="Proteomes" id="UP001497497">
    <property type="component" value="Unassembled WGS sequence"/>
</dbReference>